<dbReference type="Pfam" id="PF25469">
    <property type="entry name" value="WHD_NWD1"/>
    <property type="match status" value="1"/>
</dbReference>
<proteinExistence type="predicted"/>
<dbReference type="PANTHER" id="PTHR19871:SF14">
    <property type="entry name" value="DUF4062 DOMAIN-CONTAINING PROTEIN"/>
    <property type="match status" value="1"/>
</dbReference>
<gene>
    <name evidence="5" type="ORF">FSP39_022500</name>
</gene>
<evidence type="ECO:0000256" key="1">
    <source>
        <dbReference type="ARBA" id="ARBA00022574"/>
    </source>
</evidence>
<accession>A0AA88XPE5</accession>
<sequence>MLIILLDSLESISTNENGHKLEWLPSRIAQNVKIIVTADCGATDMVKILQHKCEDSMTVIPPFVSLECENVMKVMMNTNKISVNINQWKAIREVFQSCRLPIFINLTLESVKLWRSYDTAEDNHLGRSVEEVIENILIRTEKTHGSVLVTHVLGYLAASSNGLSESELLDILSLDDVALNNIFTSLQPKIRRFPPAILVQILQDIDIYVAEMETDGILVLRWRHSQFNEIARKRYLSNEELKRYLYFNMADYYLGTWGGSTQKPYTDSVVGKERRACRLLPEQPYVFGTCDIDKRYNLRKMTLLPPCLLNSCRHDELRSEIFCNYSFLYNRIKATSLQQLLTDFDVFNDRECNLVSEALRMSGSAILYDMRSLVIELIGRLLPLTEKYKFIEQLVHQCDLDLQRNCPLVPNVQCYSTPGGPLQSEGHTGGTQYCPVDVGVFKSSDGILLTAKPFYSTRVRVWELSRGDPRPDMMMPVGRIHHSRDGNFLVVFQENKQVKIFRSDCGDLIGEIQYGFGVPCHIEVSKKYLAFTIEKGCSPFVIELEDSQIVHKFGYHSNTVAINQNDTFLACNSGKSVILFELPLMQRRCVVETSDVPKDITFISSKLKCFVSTKGKTIESIVFDVVNKRSKVNKILTDLEIRNCVLSNTEAFFLVQSGRCLYLIDSVSDVIVRKLVDLPYGIDVDLATTFTGAGFSADDSKVVAPRANFLAIWDVATGSPLRVLQSSACYIKSVFTSDVVNKAVTILDDGTFQVWNLDNIDTDILHSNNIFPGKIEKISLSTERGLSLAYGNETCEAKIVNFGDGYVKDILQHSDEVERLNNMLLSKDGRFAITCADGTSDFQSSNAFDDHVLWDIDTGIKLLHSSGIRFAMFSDKVNLALFVKCVEYDRKEWIKNIYNVIQIGLPDGQDIHFDFPDNTEFVCSPKIATQNTIDYLVFIGQTNRRTYDHETKQELANWIEIRLFVKNISSRSKEMDRIRIQNLVDGADDRTQFLEIFPTDDEKLLILYGRNIDCFEYNPDKGLVIPEIVMKGAILYDIEREECLRHIPGIFRPDSFVSSLLISKDFSVALDGNMNLFSGESYRNVHFIDTEFSPGNYRLALNGKYIVGLLSSKREIVVVRTTDGKNLGHVYVHGEASCLEVGDDDRTVVVGCEDGRVMILTLILDTSDPVTDIIMKFPSRSGESKILSNWDMRYSLLRSDLHHMRCRTPDTSRLSARSRRRSSSGRRTPDHQTISTIVRLTRRNSQNRSEACCLQ</sequence>
<protein>
    <recommendedName>
        <fullName evidence="4">NWD1/2-like winged helix-turn-helix domain-containing protein</fullName>
    </recommendedName>
</protein>
<evidence type="ECO:0000256" key="2">
    <source>
        <dbReference type="ARBA" id="ARBA00022737"/>
    </source>
</evidence>
<feature type="domain" description="NWD1/2-like winged helix-turn-helix" evidence="4">
    <location>
        <begin position="127"/>
        <end position="239"/>
    </location>
</feature>
<keyword evidence="1" id="KW-0853">WD repeat</keyword>
<dbReference type="InterPro" id="IPR052752">
    <property type="entry name" value="NACHT-WD_repeat"/>
</dbReference>
<keyword evidence="6" id="KW-1185">Reference proteome</keyword>
<dbReference type="SUPFAM" id="SSF50998">
    <property type="entry name" value="Quinoprotein alcohol dehydrogenase-like"/>
    <property type="match status" value="1"/>
</dbReference>
<dbReference type="SUPFAM" id="SSF50978">
    <property type="entry name" value="WD40 repeat-like"/>
    <property type="match status" value="1"/>
</dbReference>
<evidence type="ECO:0000259" key="4">
    <source>
        <dbReference type="Pfam" id="PF25469"/>
    </source>
</evidence>
<feature type="region of interest" description="Disordered" evidence="3">
    <location>
        <begin position="1208"/>
        <end position="1232"/>
    </location>
</feature>
<dbReference type="Gene3D" id="2.130.10.10">
    <property type="entry name" value="YVTN repeat-like/Quinoprotein amine dehydrogenase"/>
    <property type="match status" value="1"/>
</dbReference>
<comment type="caution">
    <text evidence="5">The sequence shown here is derived from an EMBL/GenBank/DDBJ whole genome shotgun (WGS) entry which is preliminary data.</text>
</comment>
<keyword evidence="2" id="KW-0677">Repeat</keyword>
<dbReference type="EMBL" id="VSWD01000013">
    <property type="protein sequence ID" value="KAK3084992.1"/>
    <property type="molecule type" value="Genomic_DNA"/>
</dbReference>
<evidence type="ECO:0000313" key="5">
    <source>
        <dbReference type="EMBL" id="KAK3084992.1"/>
    </source>
</evidence>
<name>A0AA88XPE5_PINIB</name>
<dbReference type="InterPro" id="IPR057588">
    <property type="entry name" value="NWD1/2-like_WH"/>
</dbReference>
<evidence type="ECO:0000313" key="6">
    <source>
        <dbReference type="Proteomes" id="UP001186944"/>
    </source>
</evidence>
<evidence type="ECO:0000256" key="3">
    <source>
        <dbReference type="SAM" id="MobiDB-lite"/>
    </source>
</evidence>
<dbReference type="AlphaFoldDB" id="A0AA88XPE5"/>
<dbReference type="InterPro" id="IPR015943">
    <property type="entry name" value="WD40/YVTN_repeat-like_dom_sf"/>
</dbReference>
<reference evidence="5" key="1">
    <citation type="submission" date="2019-08" db="EMBL/GenBank/DDBJ databases">
        <title>The improved chromosome-level genome for the pearl oyster Pinctada fucata martensii using PacBio sequencing and Hi-C.</title>
        <authorList>
            <person name="Zheng Z."/>
        </authorList>
    </citation>
    <scope>NUCLEOTIDE SEQUENCE</scope>
    <source>
        <strain evidence="5">ZZ-2019</strain>
        <tissue evidence="5">Adductor muscle</tissue>
    </source>
</reference>
<dbReference type="InterPro" id="IPR036322">
    <property type="entry name" value="WD40_repeat_dom_sf"/>
</dbReference>
<dbReference type="PANTHER" id="PTHR19871">
    <property type="entry name" value="BETA TRANSDUCIN-RELATED PROTEIN"/>
    <property type="match status" value="1"/>
</dbReference>
<dbReference type="InterPro" id="IPR011047">
    <property type="entry name" value="Quinoprotein_ADH-like_sf"/>
</dbReference>
<organism evidence="5 6">
    <name type="scientific">Pinctada imbricata</name>
    <name type="common">Atlantic pearl-oyster</name>
    <name type="synonym">Pinctada martensii</name>
    <dbReference type="NCBI Taxonomy" id="66713"/>
    <lineage>
        <taxon>Eukaryota</taxon>
        <taxon>Metazoa</taxon>
        <taxon>Spiralia</taxon>
        <taxon>Lophotrochozoa</taxon>
        <taxon>Mollusca</taxon>
        <taxon>Bivalvia</taxon>
        <taxon>Autobranchia</taxon>
        <taxon>Pteriomorphia</taxon>
        <taxon>Pterioida</taxon>
        <taxon>Pterioidea</taxon>
        <taxon>Pteriidae</taxon>
        <taxon>Pinctada</taxon>
    </lineage>
</organism>
<dbReference type="Proteomes" id="UP001186944">
    <property type="component" value="Unassembled WGS sequence"/>
</dbReference>